<dbReference type="NCBIfam" id="TIGR02205">
    <property type="entry name" value="septum_zipA"/>
    <property type="match status" value="1"/>
</dbReference>
<evidence type="ECO:0000256" key="5">
    <source>
        <dbReference type="ARBA" id="ARBA00022989"/>
    </source>
</evidence>
<keyword evidence="2 8" id="KW-0997">Cell inner membrane</keyword>
<dbReference type="Proteomes" id="UP000005012">
    <property type="component" value="Chromosome"/>
</dbReference>
<sequence>MRLGLQLKVFWLIFCRGGIIIQQLEIAAMQDLRLILVVVGAIAIIALLLHGLWTSRKERSKLFRDRPVKRRKHDSQDKSSDYDDDSALFSETQKVEPPVSSPVVSEPARQVQEERRAEPDLPPITSSTRDTEPVLNITPERSEPVESDIDSRVNAVNEQPAMKVEPTVQPIATPVSTANGRTQHAPEQPEFDFDIHEEQEGPQPTHHEQEQAHTEKKTEQPQNQSSENNKETVLVLHVAALQGQVLQGEALLQSILQAGFQFGEMRIFHRHVHPSGTGPVLFSLANMVKPGSFDPETMSEFTTPGISMFMMVPSYGEAGQNFKLMLQAAQRIASDVGGVVLDDERKMLTPQKIEVYHARIRNTLN</sequence>
<feature type="compositionally biased region" description="Low complexity" evidence="10">
    <location>
        <begin position="95"/>
        <end position="107"/>
    </location>
</feature>
<evidence type="ECO:0000256" key="4">
    <source>
        <dbReference type="ARBA" id="ARBA00022692"/>
    </source>
</evidence>
<dbReference type="SUPFAM" id="SSF64383">
    <property type="entry name" value="Cell-division protein ZipA, C-terminal domain"/>
    <property type="match status" value="1"/>
</dbReference>
<accession>A0A140NH60</accession>
<feature type="region of interest" description="Disordered" evidence="10">
    <location>
        <begin position="64"/>
        <end position="149"/>
    </location>
</feature>
<evidence type="ECO:0000256" key="10">
    <source>
        <dbReference type="SAM" id="MobiDB-lite"/>
    </source>
</evidence>
<dbReference type="InterPro" id="IPR011919">
    <property type="entry name" value="Cell_div_ZipA"/>
</dbReference>
<comment type="function">
    <text evidence="8 9">Essential cell division protein that stabilizes the FtsZ protofilaments by cross-linking them and that serves as a cytoplasmic membrane anchor for the Z ring. Also required for the recruitment to the septal ring of downstream cell division proteins.</text>
</comment>
<reference evidence="12 13" key="1">
    <citation type="journal article" date="2012" name="J. Bacteriol.">
        <title>Complete Genome Sequence of Providencia stuartii Clinical Isolate MRSN 2154.</title>
        <authorList>
            <person name="Clifford R.J."/>
            <person name="Hang J."/>
            <person name="Riley M.C."/>
            <person name="Onmus-Leone F."/>
            <person name="Kuschner R.A."/>
            <person name="Lesho E.P."/>
            <person name="Waterman P.E."/>
        </authorList>
    </citation>
    <scope>NUCLEOTIDE SEQUENCE [LARGE SCALE GENOMIC DNA]</scope>
    <source>
        <strain evidence="12 13">MRSN 2154</strain>
    </source>
</reference>
<keyword evidence="7 8" id="KW-0131">Cell cycle</keyword>
<reference evidence="13" key="2">
    <citation type="submission" date="2012-04" db="EMBL/GenBank/DDBJ databases">
        <title>Complete genome sequence of Providencia stuartii clinical isolate MRSN 2154.</title>
        <authorList>
            <person name="Clifford R.J."/>
            <person name="Hang J."/>
            <person name="Riley M.C."/>
            <person name="Onmus-Leone F."/>
            <person name="Kuschner R.A."/>
            <person name="Lesho E.P."/>
            <person name="Waterman P.E."/>
        </authorList>
    </citation>
    <scope>NUCLEOTIDE SEQUENCE [LARGE SCALE GENOMIC DNA]</scope>
    <source>
        <strain evidence="13">MRSN 2154</strain>
    </source>
</reference>
<dbReference type="InterPro" id="IPR007449">
    <property type="entry name" value="ZipA_FtsZ-bd_C"/>
</dbReference>
<dbReference type="HAMAP" id="MF_00509">
    <property type="entry name" value="ZipA"/>
    <property type="match status" value="1"/>
</dbReference>
<evidence type="ECO:0000256" key="3">
    <source>
        <dbReference type="ARBA" id="ARBA00022618"/>
    </source>
</evidence>
<comment type="subcellular location">
    <subcellularLocation>
        <location evidence="8">Cell inner membrane</location>
        <topology evidence="8">Single-pass type I membrane protein</topology>
    </subcellularLocation>
    <text evidence="8">Localizes to the Z ring in an FtsZ-dependent manner.</text>
</comment>
<proteinExistence type="inferred from homology"/>
<feature type="transmembrane region" description="Helical" evidence="8">
    <location>
        <begin position="34"/>
        <end position="54"/>
    </location>
</feature>
<dbReference type="EMBL" id="CP003488">
    <property type="protein sequence ID" value="AFH92455.1"/>
    <property type="molecule type" value="Genomic_DNA"/>
</dbReference>
<dbReference type="PATRIC" id="fig|1157951.4.peg.559"/>
<dbReference type="GO" id="GO:0000917">
    <property type="term" value="P:division septum assembly"/>
    <property type="evidence" value="ECO:0007669"/>
    <property type="project" value="TreeGrafter"/>
</dbReference>
<name>A0A140NH60_PROSM</name>
<dbReference type="InterPro" id="IPR036765">
    <property type="entry name" value="ZipA_FtsZ-bd_C_sf"/>
</dbReference>
<protein>
    <recommendedName>
        <fullName evidence="8 9">Cell division protein ZipA</fullName>
    </recommendedName>
</protein>
<dbReference type="OrthoDB" id="7054914at2"/>
<evidence type="ECO:0000259" key="11">
    <source>
        <dbReference type="SMART" id="SM00771"/>
    </source>
</evidence>
<dbReference type="CDD" id="cd00231">
    <property type="entry name" value="ZipA"/>
    <property type="match status" value="1"/>
</dbReference>
<evidence type="ECO:0000256" key="1">
    <source>
        <dbReference type="ARBA" id="ARBA00022475"/>
    </source>
</evidence>
<dbReference type="Pfam" id="PF04354">
    <property type="entry name" value="ZipA_C"/>
    <property type="match status" value="1"/>
</dbReference>
<evidence type="ECO:0000256" key="6">
    <source>
        <dbReference type="ARBA" id="ARBA00023136"/>
    </source>
</evidence>
<dbReference type="PANTHER" id="PTHR38685">
    <property type="entry name" value="CELL DIVISION PROTEIN ZIPA"/>
    <property type="match status" value="1"/>
</dbReference>
<feature type="compositionally biased region" description="Basic and acidic residues" evidence="10">
    <location>
        <begin position="198"/>
        <end position="219"/>
    </location>
</feature>
<evidence type="ECO:0000256" key="7">
    <source>
        <dbReference type="ARBA" id="ARBA00023306"/>
    </source>
</evidence>
<dbReference type="HOGENOM" id="CLU_030174_1_0_6"/>
<evidence type="ECO:0000256" key="2">
    <source>
        <dbReference type="ARBA" id="ARBA00022519"/>
    </source>
</evidence>
<feature type="region of interest" description="Disordered" evidence="10">
    <location>
        <begin position="198"/>
        <end position="228"/>
    </location>
</feature>
<keyword evidence="5 8" id="KW-1133">Transmembrane helix</keyword>
<comment type="similarity">
    <text evidence="8 9">Belongs to the ZipA family.</text>
</comment>
<evidence type="ECO:0000313" key="12">
    <source>
        <dbReference type="EMBL" id="AFH92455.1"/>
    </source>
</evidence>
<dbReference type="Gene3D" id="3.30.1400.10">
    <property type="entry name" value="ZipA, C-terminal FtsZ-binding domain"/>
    <property type="match status" value="1"/>
</dbReference>
<keyword evidence="6 8" id="KW-0472">Membrane</keyword>
<gene>
    <name evidence="8" type="primary">zipA</name>
    <name evidence="12" type="ordered locus">S70_02815</name>
</gene>
<dbReference type="PANTHER" id="PTHR38685:SF1">
    <property type="entry name" value="CELL DIVISION PROTEIN ZIPA"/>
    <property type="match status" value="1"/>
</dbReference>
<keyword evidence="3 8" id="KW-0132">Cell division</keyword>
<keyword evidence="4 8" id="KW-0812">Transmembrane</keyword>
<keyword evidence="1 8" id="KW-1003">Cell membrane</keyword>
<dbReference type="GO" id="GO:0043093">
    <property type="term" value="P:FtsZ-dependent cytokinesis"/>
    <property type="evidence" value="ECO:0007669"/>
    <property type="project" value="UniProtKB-UniRule"/>
</dbReference>
<dbReference type="GO" id="GO:0005886">
    <property type="term" value="C:plasma membrane"/>
    <property type="evidence" value="ECO:0007669"/>
    <property type="project" value="UniProtKB-SubCell"/>
</dbReference>
<evidence type="ECO:0000256" key="9">
    <source>
        <dbReference type="RuleBase" id="RU003612"/>
    </source>
</evidence>
<feature type="domain" description="ZipA C-terminal FtsZ-binding" evidence="11">
    <location>
        <begin position="230"/>
        <end position="360"/>
    </location>
</feature>
<evidence type="ECO:0000256" key="8">
    <source>
        <dbReference type="HAMAP-Rule" id="MF_00509"/>
    </source>
</evidence>
<dbReference type="FunFam" id="3.30.1400.10:FF:000001">
    <property type="entry name" value="Cell division protein ZipA"/>
    <property type="match status" value="1"/>
</dbReference>
<dbReference type="SMART" id="SM00771">
    <property type="entry name" value="ZipA_C"/>
    <property type="match status" value="1"/>
</dbReference>
<organism evidence="12 13">
    <name type="scientific">Providencia stuartii (strain MRSN 2154)</name>
    <dbReference type="NCBI Taxonomy" id="1157951"/>
    <lineage>
        <taxon>Bacteria</taxon>
        <taxon>Pseudomonadati</taxon>
        <taxon>Pseudomonadota</taxon>
        <taxon>Gammaproteobacteria</taxon>
        <taxon>Enterobacterales</taxon>
        <taxon>Morganellaceae</taxon>
        <taxon>Providencia</taxon>
    </lineage>
</organism>
<comment type="subunit">
    <text evidence="8">Interacts with FtsZ via their C-terminal domains.</text>
</comment>
<dbReference type="KEGG" id="psi:S70_02815"/>
<dbReference type="AlphaFoldDB" id="A0A140NH60"/>
<evidence type="ECO:0000313" key="13">
    <source>
        <dbReference type="Proteomes" id="UP000005012"/>
    </source>
</evidence>
<dbReference type="GO" id="GO:0032153">
    <property type="term" value="C:cell division site"/>
    <property type="evidence" value="ECO:0007669"/>
    <property type="project" value="UniProtKB-UniRule"/>
</dbReference>